<dbReference type="Proteomes" id="UP000253562">
    <property type="component" value="Unassembled WGS sequence"/>
</dbReference>
<reference evidence="2 3" key="1">
    <citation type="submission" date="2018-07" db="EMBL/GenBank/DDBJ databases">
        <title>Comparative genomes isolates from brazilian mangrove.</title>
        <authorList>
            <person name="De Araujo J.E."/>
            <person name="Taketani R.G."/>
            <person name="Silva M.C.P."/>
            <person name="Lourenco M.V."/>
            <person name="Oliveira V.M."/>
            <person name="Andreote F.D."/>
        </authorList>
    </citation>
    <scope>NUCLEOTIDE SEQUENCE [LARGE SCALE GENOMIC DNA]</scope>
    <source>
        <strain evidence="2 3">HEX PRIS-MGV</strain>
    </source>
</reference>
<sequence length="123" mass="14234">MTYFGPDYQGDDSYDSFDALDSLSGFLYGAMAGLFLPAKTTSERIARWTALPCLVLPILGIVFLCYVPLAYWMQAVAVLVGLTMFCYAGWVGHVLERRYLRYEREIEEDPEIQLSDFRKRRRR</sequence>
<accession>A0A368KT58</accession>
<comment type="caution">
    <text evidence="2">The sequence shown here is derived from an EMBL/GenBank/DDBJ whole genome shotgun (WGS) entry which is preliminary data.</text>
</comment>
<keyword evidence="1" id="KW-0812">Transmembrane</keyword>
<organism evidence="2 3">
    <name type="scientific">Bremerella cremea</name>
    <dbReference type="NCBI Taxonomy" id="1031537"/>
    <lineage>
        <taxon>Bacteria</taxon>
        <taxon>Pseudomonadati</taxon>
        <taxon>Planctomycetota</taxon>
        <taxon>Planctomycetia</taxon>
        <taxon>Pirellulales</taxon>
        <taxon>Pirellulaceae</taxon>
        <taxon>Bremerella</taxon>
    </lineage>
</organism>
<proteinExistence type="predicted"/>
<dbReference type="RefSeq" id="WP_114368193.1">
    <property type="nucleotide sequence ID" value="NZ_QPEX01000011.1"/>
</dbReference>
<feature type="transmembrane region" description="Helical" evidence="1">
    <location>
        <begin position="20"/>
        <end position="38"/>
    </location>
</feature>
<evidence type="ECO:0000256" key="1">
    <source>
        <dbReference type="SAM" id="Phobius"/>
    </source>
</evidence>
<keyword evidence="1" id="KW-0472">Membrane</keyword>
<name>A0A368KT58_9BACT</name>
<evidence type="ECO:0000313" key="2">
    <source>
        <dbReference type="EMBL" id="RCS52768.1"/>
    </source>
</evidence>
<gene>
    <name evidence="2" type="ORF">DTL42_08000</name>
</gene>
<keyword evidence="1" id="KW-1133">Transmembrane helix</keyword>
<dbReference type="EMBL" id="QPEX01000011">
    <property type="protein sequence ID" value="RCS52768.1"/>
    <property type="molecule type" value="Genomic_DNA"/>
</dbReference>
<feature type="transmembrane region" description="Helical" evidence="1">
    <location>
        <begin position="50"/>
        <end position="69"/>
    </location>
</feature>
<dbReference type="OrthoDB" id="290666at2"/>
<protein>
    <submittedName>
        <fullName evidence="2">Uncharacterized protein</fullName>
    </submittedName>
</protein>
<evidence type="ECO:0000313" key="3">
    <source>
        <dbReference type="Proteomes" id="UP000253562"/>
    </source>
</evidence>
<dbReference type="AlphaFoldDB" id="A0A368KT58"/>
<feature type="transmembrane region" description="Helical" evidence="1">
    <location>
        <begin position="75"/>
        <end position="95"/>
    </location>
</feature>